<dbReference type="AlphaFoldDB" id="A0A6J0BG06"/>
<gene>
    <name evidence="3" type="primary">LOC107219095</name>
</gene>
<dbReference type="KEGG" id="nlo:107219095"/>
<dbReference type="InParanoid" id="A0A6J0BG06"/>
<proteinExistence type="predicted"/>
<dbReference type="PROSITE" id="PS51257">
    <property type="entry name" value="PROKAR_LIPOPROTEIN"/>
    <property type="match status" value="1"/>
</dbReference>
<dbReference type="FunCoup" id="A0A6J0BG06">
    <property type="interactions" value="3"/>
</dbReference>
<protein>
    <submittedName>
        <fullName evidence="3">Uncharacterized protein LOC107219095</fullName>
    </submittedName>
</protein>
<keyword evidence="2" id="KW-1185">Reference proteome</keyword>
<dbReference type="PANTHER" id="PTHR33964:SF1">
    <property type="entry name" value="RE45066P"/>
    <property type="match status" value="1"/>
</dbReference>
<dbReference type="PANTHER" id="PTHR33964">
    <property type="entry name" value="RE45066P-RELATED"/>
    <property type="match status" value="1"/>
</dbReference>
<reference evidence="3" key="1">
    <citation type="submission" date="2025-08" db="UniProtKB">
        <authorList>
            <consortium name="RefSeq"/>
        </authorList>
    </citation>
    <scope>IDENTIFICATION</scope>
    <source>
        <tissue evidence="3">Thorax and Abdomen</tissue>
    </source>
</reference>
<evidence type="ECO:0000256" key="1">
    <source>
        <dbReference type="SAM" id="SignalP"/>
    </source>
</evidence>
<name>A0A6J0BG06_NEOLC</name>
<dbReference type="OrthoDB" id="10051804at2759"/>
<feature type="chain" id="PRO_5026814519" evidence="1">
    <location>
        <begin position="29"/>
        <end position="233"/>
    </location>
</feature>
<feature type="signal peptide" evidence="1">
    <location>
        <begin position="1"/>
        <end position="28"/>
    </location>
</feature>
<evidence type="ECO:0000313" key="3">
    <source>
        <dbReference type="RefSeq" id="XP_015512668.1"/>
    </source>
</evidence>
<keyword evidence="1" id="KW-0732">Signal</keyword>
<sequence>MKNFVETQLSWLALLLTAFYSLLASCRGESCGPEELARCARPLQTLSSDWSELVTTKEQLQRVCIELSSAVSCIKRYTAQCMNEPQRQHFNELYVDVNTAIMELCQEGPYQDNFLKHMPCMQQVKPQFDSCSHKYTAQMQEMAVIKPNEPMKEICCSFQNYLDCSYRTVLVKCGEETATFTKEFFDRTSSSLIKKHCEKFPIKKCLSSSGAVAKTEGLFLSIVLLTVGRYLFL</sequence>
<evidence type="ECO:0000313" key="2">
    <source>
        <dbReference type="Proteomes" id="UP000829291"/>
    </source>
</evidence>
<accession>A0A6J0BG06</accession>
<dbReference type="Proteomes" id="UP000829291">
    <property type="component" value="Chromosome 5"/>
</dbReference>
<dbReference type="RefSeq" id="XP_015512668.1">
    <property type="nucleotide sequence ID" value="XM_015657182.2"/>
</dbReference>
<dbReference type="GeneID" id="107219095"/>
<organism evidence="3">
    <name type="scientific">Neodiprion lecontei</name>
    <name type="common">Redheaded pine sawfly</name>
    <dbReference type="NCBI Taxonomy" id="441921"/>
    <lineage>
        <taxon>Eukaryota</taxon>
        <taxon>Metazoa</taxon>
        <taxon>Ecdysozoa</taxon>
        <taxon>Arthropoda</taxon>
        <taxon>Hexapoda</taxon>
        <taxon>Insecta</taxon>
        <taxon>Pterygota</taxon>
        <taxon>Neoptera</taxon>
        <taxon>Endopterygota</taxon>
        <taxon>Hymenoptera</taxon>
        <taxon>Tenthredinoidea</taxon>
        <taxon>Diprionidae</taxon>
        <taxon>Diprioninae</taxon>
        <taxon>Neodiprion</taxon>
    </lineage>
</organism>